<dbReference type="Pfam" id="PF03171">
    <property type="entry name" value="2OG-FeII_Oxy"/>
    <property type="match status" value="1"/>
</dbReference>
<dbReference type="Gene3D" id="1.10.510.10">
    <property type="entry name" value="Transferase(Phosphotransferase) domain 1"/>
    <property type="match status" value="1"/>
</dbReference>
<dbReference type="InterPro" id="IPR000719">
    <property type="entry name" value="Prot_kinase_dom"/>
</dbReference>
<evidence type="ECO:0000256" key="4">
    <source>
        <dbReference type="ARBA" id="ARBA00023004"/>
    </source>
</evidence>
<evidence type="ECO:0000259" key="6">
    <source>
        <dbReference type="PROSITE" id="PS51471"/>
    </source>
</evidence>
<protein>
    <submittedName>
        <fullName evidence="7">Uncharacterized protein</fullName>
    </submittedName>
</protein>
<dbReference type="GO" id="GO:0046872">
    <property type="term" value="F:metal ion binding"/>
    <property type="evidence" value="ECO:0007669"/>
    <property type="project" value="UniProtKB-KW"/>
</dbReference>
<dbReference type="PANTHER" id="PTHR10209:SF881">
    <property type="entry name" value="FI07970P-RELATED"/>
    <property type="match status" value="1"/>
</dbReference>
<dbReference type="PANTHER" id="PTHR10209">
    <property type="entry name" value="OXIDOREDUCTASE, 2OG-FE II OXYGENASE FAMILY PROTEIN"/>
    <property type="match status" value="1"/>
</dbReference>
<dbReference type="GO" id="GO:0016491">
    <property type="term" value="F:oxidoreductase activity"/>
    <property type="evidence" value="ECO:0007669"/>
    <property type="project" value="UniProtKB-KW"/>
</dbReference>
<comment type="caution">
    <text evidence="7">The sequence shown here is derived from an EMBL/GenBank/DDBJ whole genome shotgun (WGS) entry which is preliminary data.</text>
</comment>
<dbReference type="InterPro" id="IPR026992">
    <property type="entry name" value="DIOX_N"/>
</dbReference>
<keyword evidence="2" id="KW-0479">Metal-binding</keyword>
<dbReference type="GO" id="GO:0005524">
    <property type="term" value="F:ATP binding"/>
    <property type="evidence" value="ECO:0007669"/>
    <property type="project" value="InterPro"/>
</dbReference>
<feature type="domain" description="Protein kinase" evidence="5">
    <location>
        <begin position="1"/>
        <end position="270"/>
    </location>
</feature>
<dbReference type="AlphaFoldDB" id="A0AAD5YYX2"/>
<organism evidence="7 8">
    <name type="scientific">Leucocoprinus birnbaumii</name>
    <dbReference type="NCBI Taxonomy" id="56174"/>
    <lineage>
        <taxon>Eukaryota</taxon>
        <taxon>Fungi</taxon>
        <taxon>Dikarya</taxon>
        <taxon>Basidiomycota</taxon>
        <taxon>Agaricomycotina</taxon>
        <taxon>Agaricomycetes</taxon>
        <taxon>Agaricomycetidae</taxon>
        <taxon>Agaricales</taxon>
        <taxon>Agaricineae</taxon>
        <taxon>Agaricaceae</taxon>
        <taxon>Leucocoprinus</taxon>
    </lineage>
</organism>
<evidence type="ECO:0000313" key="8">
    <source>
        <dbReference type="Proteomes" id="UP001213000"/>
    </source>
</evidence>
<sequence>MGSAAPSEYNALPGDILPRHPLSASLSRVSLANGNVTRYLKSNPGDPREPFVFDLILGLEYLHNEGIIHGDLKGANILVNDLRRGCIIDFGLATVRVNDTIDYTTPTTRAGITFEPDERPSCRDILAYLKLEEQAKNRRNERRGHPSPDDRDFQDWKACLSSATIQLDRVIEILNAGPSSAELTAPSSKLNFDAVPTIDFSLAKSDPKEYFAQLKFALEDVGFGIFVNVPGFEQSFQDEVFDLAAKLYNKPLEWKQSYGTANSMSLRGYFRSDDIEGPHKAYAEAFRFGAERPAHDDPSVPFWLRLHEGPNQWPQEEDLPGFRKAMETLFERYHALNLELNQHIAQLLDISPSLIDDYFPSSIEFNSAIWHYFPVTPEILKNSQNGFANGMHEHRDPSTFLTCLIQSRPGLQVQNHTGEWIDIPMVPGGVVCNVGMQFMRLTGGKLVATTHRVNTLKIDKDRFTIPYVLSTRLEKQVVPLPKFDNPTMAKVHVAPNPKIQALMSLEDPLIRSGYARLSLFPAAAKKLYPKEWEEAQQLGIV</sequence>
<dbReference type="Pfam" id="PF00069">
    <property type="entry name" value="Pkinase"/>
    <property type="match status" value="1"/>
</dbReference>
<keyword evidence="4" id="KW-0408">Iron</keyword>
<keyword evidence="8" id="KW-1185">Reference proteome</keyword>
<comment type="similarity">
    <text evidence="1">Belongs to the iron/ascorbate-dependent oxidoreductase family.</text>
</comment>
<dbReference type="PROSITE" id="PS51471">
    <property type="entry name" value="FE2OG_OXY"/>
    <property type="match status" value="1"/>
</dbReference>
<dbReference type="SUPFAM" id="SSF56112">
    <property type="entry name" value="Protein kinase-like (PK-like)"/>
    <property type="match status" value="1"/>
</dbReference>
<dbReference type="InterPro" id="IPR027443">
    <property type="entry name" value="IPNS-like_sf"/>
</dbReference>
<dbReference type="Pfam" id="PF14226">
    <property type="entry name" value="DIOX_N"/>
    <property type="match status" value="1"/>
</dbReference>
<evidence type="ECO:0000256" key="1">
    <source>
        <dbReference type="ARBA" id="ARBA00008056"/>
    </source>
</evidence>
<dbReference type="GO" id="GO:0004672">
    <property type="term" value="F:protein kinase activity"/>
    <property type="evidence" value="ECO:0007669"/>
    <property type="project" value="InterPro"/>
</dbReference>
<evidence type="ECO:0000256" key="2">
    <source>
        <dbReference type="ARBA" id="ARBA00022723"/>
    </source>
</evidence>
<keyword evidence="3" id="KW-0560">Oxidoreductase</keyword>
<name>A0AAD5YYX2_9AGAR</name>
<dbReference type="InterPro" id="IPR008271">
    <property type="entry name" value="Ser/Thr_kinase_AS"/>
</dbReference>
<reference evidence="7" key="1">
    <citation type="submission" date="2022-07" db="EMBL/GenBank/DDBJ databases">
        <title>Genome Sequence of Leucocoprinus birnbaumii.</title>
        <authorList>
            <person name="Buettner E."/>
        </authorList>
    </citation>
    <scope>NUCLEOTIDE SEQUENCE</scope>
    <source>
        <strain evidence="7">VT141</strain>
    </source>
</reference>
<proteinExistence type="inferred from homology"/>
<evidence type="ECO:0000313" key="7">
    <source>
        <dbReference type="EMBL" id="KAJ3573617.1"/>
    </source>
</evidence>
<dbReference type="EMBL" id="JANIEX010000097">
    <property type="protein sequence ID" value="KAJ3573617.1"/>
    <property type="molecule type" value="Genomic_DNA"/>
</dbReference>
<dbReference type="Gene3D" id="2.60.120.330">
    <property type="entry name" value="B-lactam Antibiotic, Isopenicillin N Synthase, Chain"/>
    <property type="match status" value="1"/>
</dbReference>
<feature type="domain" description="Fe2OG dioxygenase" evidence="6">
    <location>
        <begin position="364"/>
        <end position="475"/>
    </location>
</feature>
<dbReference type="InterPro" id="IPR044861">
    <property type="entry name" value="IPNS-like_FE2OG_OXY"/>
</dbReference>
<evidence type="ECO:0000259" key="5">
    <source>
        <dbReference type="PROSITE" id="PS50011"/>
    </source>
</evidence>
<dbReference type="SUPFAM" id="SSF51197">
    <property type="entry name" value="Clavaminate synthase-like"/>
    <property type="match status" value="1"/>
</dbReference>
<evidence type="ECO:0000256" key="3">
    <source>
        <dbReference type="ARBA" id="ARBA00023002"/>
    </source>
</evidence>
<accession>A0AAD5YYX2</accession>
<gene>
    <name evidence="7" type="ORF">NP233_g2317</name>
</gene>
<dbReference type="PROSITE" id="PS50011">
    <property type="entry name" value="PROTEIN_KINASE_DOM"/>
    <property type="match status" value="1"/>
</dbReference>
<dbReference type="InterPro" id="IPR005123">
    <property type="entry name" value="Oxoglu/Fe-dep_dioxygenase_dom"/>
</dbReference>
<dbReference type="PROSITE" id="PS00108">
    <property type="entry name" value="PROTEIN_KINASE_ST"/>
    <property type="match status" value="1"/>
</dbReference>
<dbReference type="Proteomes" id="UP001213000">
    <property type="component" value="Unassembled WGS sequence"/>
</dbReference>
<dbReference type="InterPro" id="IPR011009">
    <property type="entry name" value="Kinase-like_dom_sf"/>
</dbReference>